<feature type="transmembrane region" description="Helical" evidence="6">
    <location>
        <begin position="219"/>
        <end position="243"/>
    </location>
</feature>
<dbReference type="PANTHER" id="PTHR33885">
    <property type="entry name" value="PHAGE SHOCK PROTEIN C"/>
    <property type="match status" value="1"/>
</dbReference>
<reference evidence="10 11" key="1">
    <citation type="submission" date="2019-04" db="EMBL/GenBank/DDBJ databases">
        <title>Pedobacter sp. RP-1-16 sp. nov., isolated from Arctic soil.</title>
        <authorList>
            <person name="Dahal R.H."/>
            <person name="Kim D.-U."/>
        </authorList>
    </citation>
    <scope>NUCLEOTIDE SEQUENCE [LARGE SCALE GENOMIC DNA]</scope>
    <source>
        <strain evidence="10 11">RP-1-16</strain>
    </source>
</reference>
<evidence type="ECO:0000259" key="7">
    <source>
        <dbReference type="Pfam" id="PF04024"/>
    </source>
</evidence>
<dbReference type="Pfam" id="PF22744">
    <property type="entry name" value="Toast-rack_PspC-Cterm"/>
    <property type="match status" value="1"/>
</dbReference>
<keyword evidence="4 6" id="KW-1133">Transmembrane helix</keyword>
<sequence>MKKTHNINIGNSIIHIEEDAYEILTVYLNEVKQHFSKNADDFEIVTDIENRIAEMFAEKLFAQQKQVVNVEDVQSVIQQMGSVKDFETSEESAEEQIPTPEYNSIKKLYRDTDQAMVAGVCAGLGHYLDIDAKWVRLFTFLTTFIFGSGLLVYMIFWIMVPKAKTRIEKMEMRGEETNLKGFANSYLHPFAEQSRGFIAGLIQAIGEFLQGTGKVIFKIIVGSIVVFASFFLLGTIVALAAFLGFWNSDVHNYFPISMVNEEYLFPMTIAAFIVLIIPLLALILFSIRVGFNGRPINKVLSYGLLVIWLGGVVTGIYYIAKVSTEFKEGAEFAQTTPLKTYPVYSLNINMERFFTREDSLNYRIDPARYKGRKILNNRDDNFNNPRSISFRIEKSTDGKVSLSTNFKSRGKTFEVALKNAQNIHYDFLQEGATLSFSPVLHIPKMSNWRGQEVELTLSIPVGTEVQVSNEFYRYLRGYGYWDCEHEEGAEYSSWIMTDTGVKCKFEKVKNKD</sequence>
<dbReference type="InterPro" id="IPR054319">
    <property type="entry name" value="PspC-rel_ToastRack"/>
</dbReference>
<dbReference type="PANTHER" id="PTHR33885:SF3">
    <property type="entry name" value="PHAGE SHOCK PROTEIN C"/>
    <property type="match status" value="1"/>
</dbReference>
<dbReference type="AlphaFoldDB" id="A0A4U1GAV2"/>
<feature type="transmembrane region" description="Helical" evidence="6">
    <location>
        <begin position="263"/>
        <end position="287"/>
    </location>
</feature>
<dbReference type="GO" id="GO:0005886">
    <property type="term" value="C:plasma membrane"/>
    <property type="evidence" value="ECO:0007669"/>
    <property type="project" value="UniProtKB-SubCell"/>
</dbReference>
<keyword evidence="3 6" id="KW-0812">Transmembrane</keyword>
<evidence type="ECO:0000256" key="3">
    <source>
        <dbReference type="ARBA" id="ARBA00022692"/>
    </source>
</evidence>
<accession>A0A4U1GAV2</accession>
<feature type="domain" description="PspC-related transmembrane region" evidence="8">
    <location>
        <begin position="190"/>
        <end position="326"/>
    </location>
</feature>
<dbReference type="InterPro" id="IPR054321">
    <property type="entry name" value="PspC-rel_TM"/>
</dbReference>
<keyword evidence="2" id="KW-1003">Cell membrane</keyword>
<evidence type="ECO:0000256" key="2">
    <source>
        <dbReference type="ARBA" id="ARBA00022475"/>
    </source>
</evidence>
<dbReference type="InterPro" id="IPR007168">
    <property type="entry name" value="Phageshock_PspC_N"/>
</dbReference>
<evidence type="ECO:0000256" key="5">
    <source>
        <dbReference type="ARBA" id="ARBA00023136"/>
    </source>
</evidence>
<evidence type="ECO:0000256" key="4">
    <source>
        <dbReference type="ARBA" id="ARBA00022989"/>
    </source>
</evidence>
<comment type="caution">
    <text evidence="10">The sequence shown here is derived from an EMBL/GenBank/DDBJ whole genome shotgun (WGS) entry which is preliminary data.</text>
</comment>
<dbReference type="RefSeq" id="WP_136880207.1">
    <property type="nucleotide sequence ID" value="NZ_SWDX01000004.1"/>
</dbReference>
<evidence type="ECO:0000256" key="1">
    <source>
        <dbReference type="ARBA" id="ARBA00004162"/>
    </source>
</evidence>
<organism evidence="10 11">
    <name type="scientific">Pedobacter hiemivivus</name>
    <dbReference type="NCBI Taxonomy" id="2530454"/>
    <lineage>
        <taxon>Bacteria</taxon>
        <taxon>Pseudomonadati</taxon>
        <taxon>Bacteroidota</taxon>
        <taxon>Sphingobacteriia</taxon>
        <taxon>Sphingobacteriales</taxon>
        <taxon>Sphingobacteriaceae</taxon>
        <taxon>Pedobacter</taxon>
    </lineage>
</organism>
<feature type="transmembrane region" description="Helical" evidence="6">
    <location>
        <begin position="299"/>
        <end position="320"/>
    </location>
</feature>
<gene>
    <name evidence="10" type="ORF">FBD94_10725</name>
</gene>
<dbReference type="EMBL" id="SWDX01000004">
    <property type="protein sequence ID" value="TKC61017.1"/>
    <property type="molecule type" value="Genomic_DNA"/>
</dbReference>
<evidence type="ECO:0000259" key="8">
    <source>
        <dbReference type="Pfam" id="PF22571"/>
    </source>
</evidence>
<feature type="domain" description="Phage shock protein PspC N-terminal" evidence="7">
    <location>
        <begin position="106"/>
        <end position="163"/>
    </location>
</feature>
<dbReference type="Pfam" id="PF04024">
    <property type="entry name" value="PspC"/>
    <property type="match status" value="1"/>
</dbReference>
<keyword evidence="5 6" id="KW-0472">Membrane</keyword>
<dbReference type="InterPro" id="IPR052027">
    <property type="entry name" value="PspC"/>
</dbReference>
<name>A0A4U1GAV2_9SPHI</name>
<evidence type="ECO:0000256" key="6">
    <source>
        <dbReference type="SAM" id="Phobius"/>
    </source>
</evidence>
<protein>
    <submittedName>
        <fullName evidence="10">PspC domain-containing protein</fullName>
    </submittedName>
</protein>
<dbReference type="Proteomes" id="UP000309594">
    <property type="component" value="Unassembled WGS sequence"/>
</dbReference>
<evidence type="ECO:0000313" key="10">
    <source>
        <dbReference type="EMBL" id="TKC61017.1"/>
    </source>
</evidence>
<evidence type="ECO:0000259" key="9">
    <source>
        <dbReference type="Pfam" id="PF22744"/>
    </source>
</evidence>
<feature type="transmembrane region" description="Helical" evidence="6">
    <location>
        <begin position="137"/>
        <end position="160"/>
    </location>
</feature>
<comment type="subcellular location">
    <subcellularLocation>
        <location evidence="1">Cell membrane</location>
        <topology evidence="1">Single-pass membrane protein</topology>
    </subcellularLocation>
</comment>
<feature type="domain" description="PspC-related ToastRack" evidence="9">
    <location>
        <begin position="376"/>
        <end position="504"/>
    </location>
</feature>
<evidence type="ECO:0000313" key="11">
    <source>
        <dbReference type="Proteomes" id="UP000309594"/>
    </source>
</evidence>
<proteinExistence type="predicted"/>
<dbReference type="Pfam" id="PF22571">
    <property type="entry name" value="LiaI-LiaF-TM_PspC"/>
    <property type="match status" value="1"/>
</dbReference>